<dbReference type="InterPro" id="IPR054471">
    <property type="entry name" value="GPIID_WHD"/>
</dbReference>
<feature type="repeat" description="WD" evidence="3">
    <location>
        <begin position="868"/>
        <end position="909"/>
    </location>
</feature>
<dbReference type="SUPFAM" id="SSF52540">
    <property type="entry name" value="P-loop containing nucleoside triphosphate hydrolases"/>
    <property type="match status" value="1"/>
</dbReference>
<evidence type="ECO:0000313" key="7">
    <source>
        <dbReference type="RefSeq" id="XP_033577801.1"/>
    </source>
</evidence>
<dbReference type="InterPro" id="IPR019775">
    <property type="entry name" value="WD40_repeat_CS"/>
</dbReference>
<dbReference type="InterPro" id="IPR010730">
    <property type="entry name" value="HET"/>
</dbReference>
<feature type="repeat" description="WD" evidence="3">
    <location>
        <begin position="826"/>
        <end position="867"/>
    </location>
</feature>
<dbReference type="CDD" id="cd00200">
    <property type="entry name" value="WD40"/>
    <property type="match status" value="1"/>
</dbReference>
<dbReference type="FunFam" id="3.40.50.300:FF:001638">
    <property type="entry name" value="NACHT and WD40 domain protein"/>
    <property type="match status" value="1"/>
</dbReference>
<keyword evidence="1 3" id="KW-0853">WD repeat</keyword>
<dbReference type="InterPro" id="IPR015943">
    <property type="entry name" value="WD40/YVTN_repeat-like_dom_sf"/>
</dbReference>
<dbReference type="InterPro" id="IPR007111">
    <property type="entry name" value="NACHT_NTPase"/>
</dbReference>
<dbReference type="Pfam" id="PF24883">
    <property type="entry name" value="NPHP3_N"/>
    <property type="match status" value="1"/>
</dbReference>
<dbReference type="InterPro" id="IPR020472">
    <property type="entry name" value="WD40_PAC1"/>
</dbReference>
<dbReference type="InterPro" id="IPR027417">
    <property type="entry name" value="P-loop_NTPase"/>
</dbReference>
<evidence type="ECO:0000313" key="6">
    <source>
        <dbReference type="Proteomes" id="UP000504636"/>
    </source>
</evidence>
<dbReference type="OrthoDB" id="538223at2759"/>
<dbReference type="PRINTS" id="PR00320">
    <property type="entry name" value="GPROTEINBRPT"/>
</dbReference>
<dbReference type="Pfam" id="PF06985">
    <property type="entry name" value="HET"/>
    <property type="match status" value="1"/>
</dbReference>
<feature type="repeat" description="WD" evidence="3">
    <location>
        <begin position="952"/>
        <end position="993"/>
    </location>
</feature>
<accession>A0A6A6YSF0</accession>
<keyword evidence="2" id="KW-0677">Repeat</keyword>
<dbReference type="PROSITE" id="PS50294">
    <property type="entry name" value="WD_REPEATS_REGION"/>
    <property type="match status" value="5"/>
</dbReference>
<proteinExistence type="predicted"/>
<dbReference type="Gene3D" id="3.40.50.300">
    <property type="entry name" value="P-loop containing nucleotide triphosphate hydrolases"/>
    <property type="match status" value="1"/>
</dbReference>
<dbReference type="SUPFAM" id="SSF50978">
    <property type="entry name" value="WD40 repeat-like"/>
    <property type="match status" value="1"/>
</dbReference>
<dbReference type="RefSeq" id="XP_033577801.1">
    <property type="nucleotide sequence ID" value="XM_033717766.1"/>
</dbReference>
<sequence>MRLLRYSNSEELTITNFVDNNAIPPYAILSHRWLDDTEEPTFEDLTKGAGQEKLGYKKLRFCIEQARQNGLQYFWVDTCCIDKADSSELSQAINSMFRWYRDATRCYVYLSDVSTRKRKRNVGSIDTWESEFRKSTWFTRGWTLQELLAPALVEFFSQEGKRLGDKSSLKQQLHEITGVPTSALQGSHLSQFSVNERFSWIERRETKVGEDKAYSLLGIFDVRITLRYGEGMASAFKRLEEEIDKLGKCVQDLRLTDPRHDKKRIEETKGGLLKDSYNWIFKHSDFQQWRNDHESRLLWIKGDPGKGKTMLLCGIIDELKKSDITTNLAYFFLQATDSRINNATAVLRGLIYLLVDQQPSLISHIRKEYDHAGKSLFEDANTWTALVEIITNILRDPNLHNTYLIIDALDECVTDLQKLLDFLIHTSSVSTRVKLIVSSRNWPNIKERLETAGHKVELCLELNADSVSTAVSIYIKHKTQQLAELKKYDERTRAAVLQHLTSNGNDTFLWVALVCQNLAKIPRWKALAKLDAFPPSLDSLYERMMEQISSSEDADLCKQILASTAVVYRPITLEELTSLVEVLEDTSNDPESLRDIVGLCGSLLTIREGIIYFVHQSAKDYLLANAVHYLFPSGIGEAHHVIFSRSLQVMSGTLRRDMYDLYAPGFPIERVKTPDPDPLVTSRYSCVYWVDHICDWSSNPCPDHGADLQDGGAVDEFLRKKYLYWLEALSLCRNMAGGIVSMGKLEALIQGRGGASSLFDLVHDMRRFIMYHKWSIETSPLQAYMSALLFSPARSLTRVLFKDEEPKTIAIKPVMSDEWSACLQTLEGHSGWVMSVAFSPDSVRLASASDDNTVKIWDAGSGECLQTLAGHSDLVRSVAFSPDSVRLASASYDSTVKIWHAGSGECLQTLAGHSDEVTSVAFSPDLVRLASASDDTTVKIWHAGSGECLQTLEGHSGPVMSVAFSPDSVRLASASFDNTVKIRDASSGECLQTLEGHSGWVMSVAFSPDLGRLASASCDKTVKIWDASSGECLQTLCIGIVLFNISFDSESMDLHTNIGTIAFNRAPHVKLSATDSQSPPCQRGALISDGAWITYDLENLVWLPSEYRPSCSAVSGKTIGIGVGSGRVLICNVEVDKLEGVQ</sequence>
<reference evidence="7" key="2">
    <citation type="submission" date="2020-04" db="EMBL/GenBank/DDBJ databases">
        <authorList>
            <consortium name="NCBI Genome Project"/>
        </authorList>
    </citation>
    <scope>NUCLEOTIDE SEQUENCE</scope>
    <source>
        <strain evidence="7">CBS 304.34</strain>
    </source>
</reference>
<evidence type="ECO:0000256" key="3">
    <source>
        <dbReference type="PROSITE-ProRule" id="PRU00221"/>
    </source>
</evidence>
<keyword evidence="6" id="KW-1185">Reference proteome</keyword>
<dbReference type="EMBL" id="MU003699">
    <property type="protein sequence ID" value="KAF2810837.1"/>
    <property type="molecule type" value="Genomic_DNA"/>
</dbReference>
<dbReference type="InterPro" id="IPR001680">
    <property type="entry name" value="WD40_rpt"/>
</dbReference>
<dbReference type="Pfam" id="PF00400">
    <property type="entry name" value="WD40"/>
    <property type="match status" value="5"/>
</dbReference>
<dbReference type="Gene3D" id="2.130.10.10">
    <property type="entry name" value="YVTN repeat-like/Quinoprotein amine dehydrogenase"/>
    <property type="match status" value="3"/>
</dbReference>
<dbReference type="AlphaFoldDB" id="A0A6A6YSF0"/>
<dbReference type="PROSITE" id="PS50837">
    <property type="entry name" value="NACHT"/>
    <property type="match status" value="1"/>
</dbReference>
<gene>
    <name evidence="5 7" type="ORF">BDZ99DRAFT_441433</name>
</gene>
<dbReference type="InterPro" id="IPR056884">
    <property type="entry name" value="NPHP3-like_N"/>
</dbReference>
<dbReference type="PROSITE" id="PS00678">
    <property type="entry name" value="WD_REPEATS_1"/>
    <property type="match status" value="1"/>
</dbReference>
<protein>
    <recommendedName>
        <fullName evidence="4">NACHT domain-containing protein</fullName>
    </recommendedName>
</protein>
<evidence type="ECO:0000256" key="2">
    <source>
        <dbReference type="ARBA" id="ARBA00022737"/>
    </source>
</evidence>
<feature type="repeat" description="WD" evidence="3">
    <location>
        <begin position="910"/>
        <end position="951"/>
    </location>
</feature>
<dbReference type="PANTHER" id="PTHR10622">
    <property type="entry name" value="HET DOMAIN-CONTAINING PROTEIN"/>
    <property type="match status" value="1"/>
</dbReference>
<dbReference type="Pfam" id="PF22939">
    <property type="entry name" value="WHD_GPIID"/>
    <property type="match status" value="1"/>
</dbReference>
<evidence type="ECO:0000313" key="5">
    <source>
        <dbReference type="EMBL" id="KAF2810837.1"/>
    </source>
</evidence>
<dbReference type="InterPro" id="IPR036322">
    <property type="entry name" value="WD40_repeat_dom_sf"/>
</dbReference>
<dbReference type="PANTHER" id="PTHR10622:SF13">
    <property type="entry name" value="NACHT DOMAIN-CONTAINING PROTEIN"/>
    <property type="match status" value="1"/>
</dbReference>
<dbReference type="GeneID" id="54458659"/>
<evidence type="ECO:0000256" key="1">
    <source>
        <dbReference type="ARBA" id="ARBA00022574"/>
    </source>
</evidence>
<reference evidence="5 7" key="1">
    <citation type="journal article" date="2020" name="Stud. Mycol.">
        <title>101 Dothideomycetes genomes: a test case for predicting lifestyles and emergence of pathogens.</title>
        <authorList>
            <person name="Haridas S."/>
            <person name="Albert R."/>
            <person name="Binder M."/>
            <person name="Bloem J."/>
            <person name="Labutti K."/>
            <person name="Salamov A."/>
            <person name="Andreopoulos B."/>
            <person name="Baker S."/>
            <person name="Barry K."/>
            <person name="Bills G."/>
            <person name="Bluhm B."/>
            <person name="Cannon C."/>
            <person name="Castanera R."/>
            <person name="Culley D."/>
            <person name="Daum C."/>
            <person name="Ezra D."/>
            <person name="Gonzalez J."/>
            <person name="Henrissat B."/>
            <person name="Kuo A."/>
            <person name="Liang C."/>
            <person name="Lipzen A."/>
            <person name="Lutzoni F."/>
            <person name="Magnuson J."/>
            <person name="Mondo S."/>
            <person name="Nolan M."/>
            <person name="Ohm R."/>
            <person name="Pangilinan J."/>
            <person name="Park H.-J."/>
            <person name="Ramirez L."/>
            <person name="Alfaro M."/>
            <person name="Sun H."/>
            <person name="Tritt A."/>
            <person name="Yoshinaga Y."/>
            <person name="Zwiers L.-H."/>
            <person name="Turgeon B."/>
            <person name="Goodwin S."/>
            <person name="Spatafora J."/>
            <person name="Crous P."/>
            <person name="Grigoriev I."/>
        </authorList>
    </citation>
    <scope>NUCLEOTIDE SEQUENCE</scope>
    <source>
        <strain evidence="5 7">CBS 304.34</strain>
    </source>
</reference>
<dbReference type="SMART" id="SM00320">
    <property type="entry name" value="WD40"/>
    <property type="match status" value="5"/>
</dbReference>
<feature type="domain" description="NACHT" evidence="4">
    <location>
        <begin position="296"/>
        <end position="516"/>
    </location>
</feature>
<dbReference type="Proteomes" id="UP000504636">
    <property type="component" value="Unplaced"/>
</dbReference>
<evidence type="ECO:0000259" key="4">
    <source>
        <dbReference type="PROSITE" id="PS50837"/>
    </source>
</evidence>
<organism evidence="5">
    <name type="scientific">Mytilinidion resinicola</name>
    <dbReference type="NCBI Taxonomy" id="574789"/>
    <lineage>
        <taxon>Eukaryota</taxon>
        <taxon>Fungi</taxon>
        <taxon>Dikarya</taxon>
        <taxon>Ascomycota</taxon>
        <taxon>Pezizomycotina</taxon>
        <taxon>Dothideomycetes</taxon>
        <taxon>Pleosporomycetidae</taxon>
        <taxon>Mytilinidiales</taxon>
        <taxon>Mytilinidiaceae</taxon>
        <taxon>Mytilinidion</taxon>
    </lineage>
</organism>
<reference evidence="7" key="3">
    <citation type="submission" date="2025-04" db="UniProtKB">
        <authorList>
            <consortium name="RefSeq"/>
        </authorList>
    </citation>
    <scope>IDENTIFICATION</scope>
    <source>
        <strain evidence="7">CBS 304.34</strain>
    </source>
</reference>
<name>A0A6A6YSF0_9PEZI</name>
<dbReference type="PROSITE" id="PS50082">
    <property type="entry name" value="WD_REPEATS_2"/>
    <property type="match status" value="5"/>
</dbReference>
<feature type="repeat" description="WD" evidence="3">
    <location>
        <begin position="994"/>
        <end position="1035"/>
    </location>
</feature>